<evidence type="ECO:0000313" key="3">
    <source>
        <dbReference type="EMBL" id="TFE47006.1"/>
    </source>
</evidence>
<feature type="compositionally biased region" description="Basic and acidic residues" evidence="1">
    <location>
        <begin position="10"/>
        <end position="22"/>
    </location>
</feature>
<dbReference type="RefSeq" id="WP_134458608.1">
    <property type="nucleotide sequence ID" value="NZ_JBHMFL010000047.1"/>
</dbReference>
<dbReference type="EMBL" id="SNVI01000001">
    <property type="protein sequence ID" value="TFE47006.1"/>
    <property type="molecule type" value="Genomic_DNA"/>
</dbReference>
<feature type="domain" description="CD-NTase associated protein 4-like DNA endonuclease" evidence="2">
    <location>
        <begin position="14"/>
        <end position="221"/>
    </location>
</feature>
<evidence type="ECO:0000313" key="4">
    <source>
        <dbReference type="Proteomes" id="UP000297385"/>
    </source>
</evidence>
<comment type="caution">
    <text evidence="3">The sequence shown here is derived from an EMBL/GenBank/DDBJ whole genome shotgun (WGS) entry which is preliminary data.</text>
</comment>
<gene>
    <name evidence="3" type="ORF">E2553_19410</name>
</gene>
<dbReference type="AlphaFoldDB" id="A0A4Y8NB66"/>
<dbReference type="GO" id="GO:0004518">
    <property type="term" value="F:nuclease activity"/>
    <property type="evidence" value="ECO:0007669"/>
    <property type="project" value="InterPro"/>
</dbReference>
<feature type="region of interest" description="Disordered" evidence="1">
    <location>
        <begin position="1"/>
        <end position="22"/>
    </location>
</feature>
<evidence type="ECO:0000259" key="2">
    <source>
        <dbReference type="Pfam" id="PF14130"/>
    </source>
</evidence>
<dbReference type="Pfam" id="PF14130">
    <property type="entry name" value="Cap4_nuclease"/>
    <property type="match status" value="1"/>
</dbReference>
<dbReference type="GeneID" id="97307093"/>
<evidence type="ECO:0000256" key="1">
    <source>
        <dbReference type="SAM" id="MobiDB-lite"/>
    </source>
</evidence>
<proteinExistence type="predicted"/>
<dbReference type="Proteomes" id="UP000297385">
    <property type="component" value="Unassembled WGS sequence"/>
</dbReference>
<sequence>MLQAKLNDSLTKERGGRHGGKGHEFQRYWALCHILQLDLEKEDWVVLLEFIEDVAVLDSENAPSRLDLFQLKKKEGTSTKWTQTALSKKPKEGKSILAKLFESRNVVRDDTRSIAFVSNAPVDLELASSDSSVEKIEFSGSELSPALQSTLQTAIATELGCNEKLIDFADLTFVRSPLAMDDLESHTIGRVSKYLATKFPDHGARADVFCKALYSEIKVKATETQESASYGDLMKLRGISKTQFSGMLHLTLSRKSDADVINEVIAGLTSEKVPFATRSAIRASAQRFLIDKAGRASALTEQLVDAVESYKNGYPADSQTMWEIANWIADQVSEMPPFQETGVFDRTYLLAVVLHRLNR</sequence>
<accession>A0A4Y8NB66</accession>
<organism evidence="3 4">
    <name type="scientific">Paraburkholderia dipogonis</name>
    <dbReference type="NCBI Taxonomy" id="1211383"/>
    <lineage>
        <taxon>Bacteria</taxon>
        <taxon>Pseudomonadati</taxon>
        <taxon>Pseudomonadota</taxon>
        <taxon>Betaproteobacteria</taxon>
        <taxon>Burkholderiales</taxon>
        <taxon>Burkholderiaceae</taxon>
        <taxon>Paraburkholderia</taxon>
    </lineage>
</organism>
<name>A0A4Y8NB66_9BURK</name>
<protein>
    <submittedName>
        <fullName evidence="3">DUF4297 domain-containing protein</fullName>
    </submittedName>
</protein>
<reference evidence="3 4" key="1">
    <citation type="submission" date="2019-03" db="EMBL/GenBank/DDBJ databases">
        <title>Complete Genome Sequence of Paraburkholderia dipogonis ICMP 19430T, a Nitrogen-fixing Symbiont of the South African Invasive Legume Dipogon lignosus in New Zealand.</title>
        <authorList>
            <person name="De Meyer S.E."/>
        </authorList>
    </citation>
    <scope>NUCLEOTIDE SEQUENCE [LARGE SCALE GENOMIC DNA]</scope>
    <source>
        <strain evidence="3 4">ICMP 19430</strain>
    </source>
</reference>
<dbReference type="InterPro" id="IPR025382">
    <property type="entry name" value="Cap4-like_endonuclease_dom"/>
</dbReference>